<evidence type="ECO:0000256" key="1">
    <source>
        <dbReference type="SAM" id="MobiDB-lite"/>
    </source>
</evidence>
<name>A0A0C3F0G7_PILCF</name>
<feature type="region of interest" description="Disordered" evidence="1">
    <location>
        <begin position="211"/>
        <end position="278"/>
    </location>
</feature>
<feature type="compositionally biased region" description="Low complexity" evidence="1">
    <location>
        <begin position="783"/>
        <end position="831"/>
    </location>
</feature>
<dbReference type="AlphaFoldDB" id="A0A0C3F0G7"/>
<reference evidence="2 3" key="1">
    <citation type="submission" date="2014-04" db="EMBL/GenBank/DDBJ databases">
        <authorList>
            <consortium name="DOE Joint Genome Institute"/>
            <person name="Kuo A."/>
            <person name="Tarkka M."/>
            <person name="Buscot F."/>
            <person name="Kohler A."/>
            <person name="Nagy L.G."/>
            <person name="Floudas D."/>
            <person name="Copeland A."/>
            <person name="Barry K.W."/>
            <person name="Cichocki N."/>
            <person name="Veneault-Fourrey C."/>
            <person name="LaButti K."/>
            <person name="Lindquist E.A."/>
            <person name="Lipzen A."/>
            <person name="Lundell T."/>
            <person name="Morin E."/>
            <person name="Murat C."/>
            <person name="Sun H."/>
            <person name="Tunlid A."/>
            <person name="Henrissat B."/>
            <person name="Grigoriev I.V."/>
            <person name="Hibbett D.S."/>
            <person name="Martin F."/>
            <person name="Nordberg H.P."/>
            <person name="Cantor M.N."/>
            <person name="Hua S.X."/>
        </authorList>
    </citation>
    <scope>NUCLEOTIDE SEQUENCE [LARGE SCALE GENOMIC DNA]</scope>
    <source>
        <strain evidence="2 3">F 1598</strain>
    </source>
</reference>
<evidence type="ECO:0000313" key="2">
    <source>
        <dbReference type="EMBL" id="KIM73634.1"/>
    </source>
</evidence>
<feature type="compositionally biased region" description="Low complexity" evidence="1">
    <location>
        <begin position="233"/>
        <end position="250"/>
    </location>
</feature>
<keyword evidence="3" id="KW-1185">Reference proteome</keyword>
<feature type="compositionally biased region" description="Polar residues" evidence="1">
    <location>
        <begin position="889"/>
        <end position="913"/>
    </location>
</feature>
<dbReference type="InParanoid" id="A0A0C3F0G7"/>
<evidence type="ECO:0000313" key="3">
    <source>
        <dbReference type="Proteomes" id="UP000054166"/>
    </source>
</evidence>
<protein>
    <recommendedName>
        <fullName evidence="4">SAP domain-containing protein</fullName>
    </recommendedName>
</protein>
<organism evidence="2 3">
    <name type="scientific">Piloderma croceum (strain F 1598)</name>
    <dbReference type="NCBI Taxonomy" id="765440"/>
    <lineage>
        <taxon>Eukaryota</taxon>
        <taxon>Fungi</taxon>
        <taxon>Dikarya</taxon>
        <taxon>Basidiomycota</taxon>
        <taxon>Agaricomycotina</taxon>
        <taxon>Agaricomycetes</taxon>
        <taxon>Agaricomycetidae</taxon>
        <taxon>Atheliales</taxon>
        <taxon>Atheliaceae</taxon>
        <taxon>Piloderma</taxon>
    </lineage>
</organism>
<accession>A0A0C3F0G7</accession>
<feature type="compositionally biased region" description="Basic and acidic residues" evidence="1">
    <location>
        <begin position="585"/>
        <end position="618"/>
    </location>
</feature>
<feature type="compositionally biased region" description="Low complexity" evidence="1">
    <location>
        <begin position="98"/>
        <end position="112"/>
    </location>
</feature>
<feature type="region of interest" description="Disordered" evidence="1">
    <location>
        <begin position="668"/>
        <end position="916"/>
    </location>
</feature>
<dbReference type="EMBL" id="KN833077">
    <property type="protein sequence ID" value="KIM73634.1"/>
    <property type="molecule type" value="Genomic_DNA"/>
</dbReference>
<evidence type="ECO:0008006" key="4">
    <source>
        <dbReference type="Google" id="ProtNLM"/>
    </source>
</evidence>
<dbReference type="OrthoDB" id="5964929at2759"/>
<feature type="compositionally biased region" description="Pro residues" evidence="1">
    <location>
        <begin position="683"/>
        <end position="692"/>
    </location>
</feature>
<dbReference type="HOGENOM" id="CLU_012740_0_0_1"/>
<feature type="region of interest" description="Disordered" evidence="1">
    <location>
        <begin position="55"/>
        <end position="130"/>
    </location>
</feature>
<reference evidence="3" key="2">
    <citation type="submission" date="2015-01" db="EMBL/GenBank/DDBJ databases">
        <title>Evolutionary Origins and Diversification of the Mycorrhizal Mutualists.</title>
        <authorList>
            <consortium name="DOE Joint Genome Institute"/>
            <consortium name="Mycorrhizal Genomics Consortium"/>
            <person name="Kohler A."/>
            <person name="Kuo A."/>
            <person name="Nagy L.G."/>
            <person name="Floudas D."/>
            <person name="Copeland A."/>
            <person name="Barry K.W."/>
            <person name="Cichocki N."/>
            <person name="Veneault-Fourrey C."/>
            <person name="LaButti K."/>
            <person name="Lindquist E.A."/>
            <person name="Lipzen A."/>
            <person name="Lundell T."/>
            <person name="Morin E."/>
            <person name="Murat C."/>
            <person name="Riley R."/>
            <person name="Ohm R."/>
            <person name="Sun H."/>
            <person name="Tunlid A."/>
            <person name="Henrissat B."/>
            <person name="Grigoriev I.V."/>
            <person name="Hibbett D.S."/>
            <person name="Martin F."/>
        </authorList>
    </citation>
    <scope>NUCLEOTIDE SEQUENCE [LARGE SCALE GENOMIC DNA]</scope>
    <source>
        <strain evidence="3">F 1598</strain>
    </source>
</reference>
<dbReference type="STRING" id="765440.A0A0C3F0G7"/>
<feature type="region of interest" description="Disordered" evidence="1">
    <location>
        <begin position="1014"/>
        <end position="1076"/>
    </location>
</feature>
<sequence>MSTTTQILFNSPALHALKRDQLLKLCKIHSLKANGKNVELVERLKEHAKTLPCDNPLSVAARSERPMEEDDEDGTRGRPSEQWEMVMDTIQESRESSGSRSSTLRSTNSSTSHTIVGEFGTGGGSKSSSLNTSIKALASSLGLKRPNTSTNTQAKSNLGLPTDAAPSYTFPNHRNTNILNKLSSKTQNDYLATHSIPYSSLAEPDRMPQTDHFTLSIPDPDPIAPSTDPDQTPPTNHLPGHPLHPGLPAPQNARLSLDLTPRSENGGPSTTIRLVGAGSSYPLNTKGKGEGEVMETPKLMPFETAFDLVVGTPFGGGVSVWPASPTAERVGGGIYPSLAGERVGNSRDTYGGKDEGEDVEMPGAFTAPRFTLPTPTTHAPKPPSPEPFIFGSTLPQNNISNAQFSDAAASVLGEMNKRLREAGVEAVGMDILERRGSLGGTTRKVAGVGGRGGGGSGGKVGAMFEKMHEEAFGKMEGIDTHYAARRAGPAKEEGAASVVGKKRKSDAMGIGKGLPKSVGVGVRVNGTRTISNGVRKRMGPASFVDEGEGVEEDGADAESSMRHSKRPRFEKGRRVSIAPLPTPHSQEREGEMNAEEREREAKRLLKEREAIKRKLEMNKKRRRSSMGRPSLGGKGLAGVSQKAKGQAPTSKFGFLSSAAKSLVKSVWNKGTGAGSSKGGTKPTPKPAAPPVPKKTVVDARPSASSASGSVNKAGLAATNRNRIASASTSSRSGNVSMLKPSSSTTTRIRSPLPSFGGGSTSSRAGSTLIPSSRSGTGTGGSRFGTRSSSMTSGVSSMGARSKVSSVAGGVSSLGTRGSSASVNNAASAVGSIGIKRTGSAATGLNTSVRSRASASVSSRLLAPTASSLAKAQTGGPVPPPKKSPALSAVSENQASGSSKPALGQITNSPTVHQPESPRAVKIFSHPLSPSTQDENPSLRAAAAALAPARKPLVATAKAKVLLPTRKPRISRSKVIAKLASQRVGSSAMSGGGKVRSSMGVGMGMDGRKRQGFGGAKMGRGSAVADSAVHMSAKKRMRQSEYARRRSRAPTSDLPVPAPVPVDGPSDSGAMYVDAKL</sequence>
<feature type="compositionally biased region" description="Low complexity" evidence="1">
    <location>
        <begin position="740"/>
        <end position="775"/>
    </location>
</feature>
<feature type="region of interest" description="Disordered" evidence="1">
    <location>
        <begin position="544"/>
        <end position="649"/>
    </location>
</feature>
<proteinExistence type="predicted"/>
<feature type="compositionally biased region" description="Polar residues" evidence="1">
    <location>
        <begin position="262"/>
        <end position="272"/>
    </location>
</feature>
<gene>
    <name evidence="2" type="ORF">PILCRDRAFT_828931</name>
</gene>
<feature type="compositionally biased region" description="Polar residues" evidence="1">
    <location>
        <begin position="718"/>
        <end position="735"/>
    </location>
</feature>
<dbReference type="Proteomes" id="UP000054166">
    <property type="component" value="Unassembled WGS sequence"/>
</dbReference>
<feature type="compositionally biased region" description="Low complexity" evidence="1">
    <location>
        <begin position="847"/>
        <end position="862"/>
    </location>
</feature>
<feature type="compositionally biased region" description="Acidic residues" evidence="1">
    <location>
        <begin position="545"/>
        <end position="556"/>
    </location>
</feature>